<dbReference type="KEGG" id="val:VDBG_09265"/>
<dbReference type="Proteomes" id="UP000008698">
    <property type="component" value="Unassembled WGS sequence"/>
</dbReference>
<proteinExistence type="predicted"/>
<name>C9SWJ0_VERA1</name>
<dbReference type="eggNOG" id="ENOG502SJ2E">
    <property type="taxonomic scope" value="Eukaryota"/>
</dbReference>
<dbReference type="RefSeq" id="XP_003000770.1">
    <property type="nucleotide sequence ID" value="XM_003000724.1"/>
</dbReference>
<reference evidence="2" key="1">
    <citation type="journal article" date="2011" name="PLoS Pathog.">
        <title>Comparative genomics yields insights into niche adaptation of plant vascular wilt pathogens.</title>
        <authorList>
            <person name="Klosterman S.J."/>
            <person name="Subbarao K.V."/>
            <person name="Kang S."/>
            <person name="Veronese P."/>
            <person name="Gold S.E."/>
            <person name="Thomma B.P.H.J."/>
            <person name="Chen Z."/>
            <person name="Henrissat B."/>
            <person name="Lee Y.-H."/>
            <person name="Park J."/>
            <person name="Garcia-Pedrajas M.D."/>
            <person name="Barbara D.J."/>
            <person name="Anchieta A."/>
            <person name="de Jonge R."/>
            <person name="Santhanam P."/>
            <person name="Maruthachalam K."/>
            <person name="Atallah Z."/>
            <person name="Amyotte S.G."/>
            <person name="Paz Z."/>
            <person name="Inderbitzin P."/>
            <person name="Hayes R.J."/>
            <person name="Heiman D.I."/>
            <person name="Young S."/>
            <person name="Zeng Q."/>
            <person name="Engels R."/>
            <person name="Galagan J."/>
            <person name="Cuomo C.A."/>
            <person name="Dobinson K.F."/>
            <person name="Ma L.-J."/>
        </authorList>
    </citation>
    <scope>NUCLEOTIDE SEQUENCE [LARGE SCALE GENOMIC DNA]</scope>
    <source>
        <strain evidence="2">VaMs.102 / ATCC MYA-4576 / FGSC 10136</strain>
    </source>
</reference>
<dbReference type="AlphaFoldDB" id="C9SWJ0"/>
<dbReference type="OrthoDB" id="196847at2759"/>
<protein>
    <submittedName>
        <fullName evidence="1">Predicted protein</fullName>
    </submittedName>
</protein>
<organism evidence="2">
    <name type="scientific">Verticillium alfalfae (strain VaMs.102 / ATCC MYA-4576 / FGSC 10136)</name>
    <name type="common">Verticillium wilt of alfalfa</name>
    <name type="synonym">Verticillium albo-atrum</name>
    <dbReference type="NCBI Taxonomy" id="526221"/>
    <lineage>
        <taxon>Eukaryota</taxon>
        <taxon>Fungi</taxon>
        <taxon>Dikarya</taxon>
        <taxon>Ascomycota</taxon>
        <taxon>Pezizomycotina</taxon>
        <taxon>Sordariomycetes</taxon>
        <taxon>Hypocreomycetidae</taxon>
        <taxon>Glomerellales</taxon>
        <taxon>Plectosphaerellaceae</taxon>
        <taxon>Verticillium</taxon>
    </lineage>
</organism>
<evidence type="ECO:0000313" key="2">
    <source>
        <dbReference type="Proteomes" id="UP000008698"/>
    </source>
</evidence>
<gene>
    <name evidence="1" type="ORF">VDBG_09265</name>
</gene>
<dbReference type="HOGENOM" id="CLU_2293841_0_0_1"/>
<dbReference type="EMBL" id="DS985227">
    <property type="protein sequence ID" value="EEY23155.1"/>
    <property type="molecule type" value="Genomic_DNA"/>
</dbReference>
<sequence>MSYAILPALIPDIEKVYDAYFSAFKGDLMGDIMVKRSVPRRRLTFKEWRAADYPSFSEVRKAKAAAAAAALVAPVVVAAAAADKTEVKVTEVAVEVKEVVA</sequence>
<accession>C9SWJ0</accession>
<dbReference type="GeneID" id="9529133"/>
<keyword evidence="2" id="KW-1185">Reference proteome</keyword>
<evidence type="ECO:0000313" key="1">
    <source>
        <dbReference type="EMBL" id="EEY23155.1"/>
    </source>
</evidence>